<dbReference type="PANTHER" id="PTHR32002:SF55">
    <property type="entry name" value="NODULE INCEPTION PROTEIN"/>
    <property type="match status" value="1"/>
</dbReference>
<keyword evidence="5" id="KW-0175">Coiled coil</keyword>
<accession>A0A2G2ZU16</accession>
<reference evidence="8 9" key="2">
    <citation type="journal article" date="2017" name="Genome Biol.">
        <title>New reference genome sequences of hot pepper reveal the massive evolution of plant disease-resistance genes by retroduplication.</title>
        <authorList>
            <person name="Kim S."/>
            <person name="Park J."/>
            <person name="Yeom S.I."/>
            <person name="Kim Y.M."/>
            <person name="Seo E."/>
            <person name="Kim K.T."/>
            <person name="Kim M.S."/>
            <person name="Lee J.M."/>
            <person name="Cheong K."/>
            <person name="Shin H.S."/>
            <person name="Kim S.B."/>
            <person name="Han K."/>
            <person name="Lee J."/>
            <person name="Park M."/>
            <person name="Lee H.A."/>
            <person name="Lee H.Y."/>
            <person name="Lee Y."/>
            <person name="Oh S."/>
            <person name="Lee J.H."/>
            <person name="Choi E."/>
            <person name="Choi E."/>
            <person name="Lee S.E."/>
            <person name="Jeon J."/>
            <person name="Kim H."/>
            <person name="Choi G."/>
            <person name="Song H."/>
            <person name="Lee J."/>
            <person name="Lee S.C."/>
            <person name="Kwon J.K."/>
            <person name="Lee H.Y."/>
            <person name="Koo N."/>
            <person name="Hong Y."/>
            <person name="Kim R.W."/>
            <person name="Kang W.H."/>
            <person name="Huh J.H."/>
            <person name="Kang B.C."/>
            <person name="Yang T.J."/>
            <person name="Lee Y.H."/>
            <person name="Bennetzen J.L."/>
            <person name="Choi D."/>
        </authorList>
    </citation>
    <scope>NUCLEOTIDE SEQUENCE [LARGE SCALE GENOMIC DNA]</scope>
    <source>
        <strain evidence="9">cv. CM334</strain>
    </source>
</reference>
<keyword evidence="4" id="KW-0539">Nucleus</keyword>
<evidence type="ECO:0000256" key="6">
    <source>
        <dbReference type="SAM" id="MobiDB-lite"/>
    </source>
</evidence>
<evidence type="ECO:0000256" key="3">
    <source>
        <dbReference type="ARBA" id="ARBA00023163"/>
    </source>
</evidence>
<protein>
    <recommendedName>
        <fullName evidence="7">RWP-RK domain-containing protein</fullName>
    </recommendedName>
</protein>
<evidence type="ECO:0000259" key="7">
    <source>
        <dbReference type="PROSITE" id="PS51519"/>
    </source>
</evidence>
<name>A0A2G2ZU16_CAPAN</name>
<gene>
    <name evidence="8" type="ORF">T459_07575</name>
</gene>
<dbReference type="EMBL" id="AYRZ02000003">
    <property type="protein sequence ID" value="PHT85469.1"/>
    <property type="molecule type" value="Genomic_DNA"/>
</dbReference>
<dbReference type="PROSITE" id="PS51519">
    <property type="entry name" value="RWP_RK"/>
    <property type="match status" value="1"/>
</dbReference>
<keyword evidence="3" id="KW-0804">Transcription</keyword>
<feature type="domain" description="RWP-RK" evidence="7">
    <location>
        <begin position="230"/>
        <end position="315"/>
    </location>
</feature>
<proteinExistence type="predicted"/>
<dbReference type="Pfam" id="PF02042">
    <property type="entry name" value="RWP-RK"/>
    <property type="match status" value="1"/>
</dbReference>
<keyword evidence="1" id="KW-0805">Transcription regulation</keyword>
<keyword evidence="2" id="KW-0238">DNA-binding</keyword>
<dbReference type="PANTHER" id="PTHR32002">
    <property type="entry name" value="PROTEIN NLP8"/>
    <property type="match status" value="1"/>
</dbReference>
<feature type="coiled-coil region" evidence="5">
    <location>
        <begin position="603"/>
        <end position="637"/>
    </location>
</feature>
<sequence length="688" mass="78328">MLEQHEEVELGEMELEINSNMVNPSISSPASTCWQIQQVWEPDDMLHFDCSPMEYFPLWTHSWSPPPCHHPHHHDHHQESARMERAKSKAHFERLLDEAIDKAAEEFLRKFWKELREQKNIIDVRFEEKAYTAGTSQVSLSMLSMETKSENPGCRKPVQIVDESPKFQCMQLDAKSPAEESPLHIVPSRGDCALPVPFQQRSITEHVNLKRKVDTGPSGQDITIFELCNKQKMNKKYKKTWRIGDSVSLEDLKELFGKKREDAAESLNVSISTFKRICREHGISRWPSSKIKRERLLLSSLSCNGTDRVAANTQMRITKGLTALASTFSVKCNQQKSRSSNLSVNDENGTSSNGNLLEKNENSDRENIMIQVEDSANQELVYIPQEFGPACDSLIPDVPTILSRLPRERMPAEDATQLISSAPGQQGERIARQIDMTSEISQLEKQHLGEERFKCDLSVEDSSSYDSRNVSEPIQGHAIVDSTHMEVQPFLESVSTQPLNSFSCHENTAKNTKLLFNNLIMSTLEDLIDPENETSMTKALPILADNLSLFSEEQAEQILELSVYFPTLVHSWREFSRSQTYNQKSLAETGKIRDLAETSVKDEESLSIRYEELERKEQELMAQLEAVQKEKAGIAEQRSEKSKQTKHLVSLAEEKAASSTKEKHMIKIATTKLNNVVDQWTKIQSFFT</sequence>
<feature type="region of interest" description="Disordered" evidence="6">
    <location>
        <begin position="336"/>
        <end position="362"/>
    </location>
</feature>
<dbReference type="AlphaFoldDB" id="A0A2G2ZU16"/>
<dbReference type="GO" id="GO:0003677">
    <property type="term" value="F:DNA binding"/>
    <property type="evidence" value="ECO:0007669"/>
    <property type="project" value="UniProtKB-KW"/>
</dbReference>
<dbReference type="STRING" id="4072.A0A2G2ZU16"/>
<comment type="caution">
    <text evidence="8">The sequence shown here is derived from an EMBL/GenBank/DDBJ whole genome shotgun (WGS) entry which is preliminary data.</text>
</comment>
<dbReference type="GO" id="GO:0003700">
    <property type="term" value="F:DNA-binding transcription factor activity"/>
    <property type="evidence" value="ECO:0007669"/>
    <property type="project" value="InterPro"/>
</dbReference>
<dbReference type="Gramene" id="PHT85469">
    <property type="protein sequence ID" value="PHT85469"/>
    <property type="gene ID" value="T459_07575"/>
</dbReference>
<evidence type="ECO:0000256" key="2">
    <source>
        <dbReference type="ARBA" id="ARBA00023125"/>
    </source>
</evidence>
<feature type="compositionally biased region" description="Polar residues" evidence="6">
    <location>
        <begin position="336"/>
        <end position="355"/>
    </location>
</feature>
<evidence type="ECO:0000313" key="8">
    <source>
        <dbReference type="EMBL" id="PHT85469.1"/>
    </source>
</evidence>
<keyword evidence="9" id="KW-1185">Reference proteome</keyword>
<reference evidence="8 9" key="1">
    <citation type="journal article" date="2014" name="Nat. Genet.">
        <title>Genome sequence of the hot pepper provides insights into the evolution of pungency in Capsicum species.</title>
        <authorList>
            <person name="Kim S."/>
            <person name="Park M."/>
            <person name="Yeom S.I."/>
            <person name="Kim Y.M."/>
            <person name="Lee J.M."/>
            <person name="Lee H.A."/>
            <person name="Seo E."/>
            <person name="Choi J."/>
            <person name="Cheong K."/>
            <person name="Kim K.T."/>
            <person name="Jung K."/>
            <person name="Lee G.W."/>
            <person name="Oh S.K."/>
            <person name="Bae C."/>
            <person name="Kim S.B."/>
            <person name="Lee H.Y."/>
            <person name="Kim S.Y."/>
            <person name="Kim M.S."/>
            <person name="Kang B.C."/>
            <person name="Jo Y.D."/>
            <person name="Yang H.B."/>
            <person name="Jeong H.J."/>
            <person name="Kang W.H."/>
            <person name="Kwon J.K."/>
            <person name="Shin C."/>
            <person name="Lim J.Y."/>
            <person name="Park J.H."/>
            <person name="Huh J.H."/>
            <person name="Kim J.S."/>
            <person name="Kim B.D."/>
            <person name="Cohen O."/>
            <person name="Paran I."/>
            <person name="Suh M.C."/>
            <person name="Lee S.B."/>
            <person name="Kim Y.K."/>
            <person name="Shin Y."/>
            <person name="Noh S.J."/>
            <person name="Park J."/>
            <person name="Seo Y.S."/>
            <person name="Kwon S.Y."/>
            <person name="Kim H.A."/>
            <person name="Park J.M."/>
            <person name="Kim H.J."/>
            <person name="Choi S.B."/>
            <person name="Bosland P.W."/>
            <person name="Reeves G."/>
            <person name="Jo S.H."/>
            <person name="Lee B.W."/>
            <person name="Cho H.T."/>
            <person name="Choi H.S."/>
            <person name="Lee M.S."/>
            <person name="Yu Y."/>
            <person name="Do Choi Y."/>
            <person name="Park B.S."/>
            <person name="van Deynze A."/>
            <person name="Ashrafi H."/>
            <person name="Hill T."/>
            <person name="Kim W.T."/>
            <person name="Pai H.S."/>
            <person name="Ahn H.K."/>
            <person name="Yeam I."/>
            <person name="Giovannoni J.J."/>
            <person name="Rose J.K."/>
            <person name="Sorensen I."/>
            <person name="Lee S.J."/>
            <person name="Kim R.W."/>
            <person name="Choi I.Y."/>
            <person name="Choi B.S."/>
            <person name="Lim J.S."/>
            <person name="Lee Y.H."/>
            <person name="Choi D."/>
        </authorList>
    </citation>
    <scope>NUCLEOTIDE SEQUENCE [LARGE SCALE GENOMIC DNA]</scope>
    <source>
        <strain evidence="9">cv. CM334</strain>
    </source>
</reference>
<organism evidence="8 9">
    <name type="scientific">Capsicum annuum</name>
    <name type="common">Capsicum pepper</name>
    <dbReference type="NCBI Taxonomy" id="4072"/>
    <lineage>
        <taxon>Eukaryota</taxon>
        <taxon>Viridiplantae</taxon>
        <taxon>Streptophyta</taxon>
        <taxon>Embryophyta</taxon>
        <taxon>Tracheophyta</taxon>
        <taxon>Spermatophyta</taxon>
        <taxon>Magnoliopsida</taxon>
        <taxon>eudicotyledons</taxon>
        <taxon>Gunneridae</taxon>
        <taxon>Pentapetalae</taxon>
        <taxon>asterids</taxon>
        <taxon>lamiids</taxon>
        <taxon>Solanales</taxon>
        <taxon>Solanaceae</taxon>
        <taxon>Solanoideae</taxon>
        <taxon>Capsiceae</taxon>
        <taxon>Capsicum</taxon>
    </lineage>
</organism>
<evidence type="ECO:0000313" key="9">
    <source>
        <dbReference type="Proteomes" id="UP000222542"/>
    </source>
</evidence>
<dbReference type="OrthoDB" id="1303247at2759"/>
<dbReference type="InterPro" id="IPR003035">
    <property type="entry name" value="RWP-RK_dom"/>
</dbReference>
<evidence type="ECO:0000256" key="1">
    <source>
        <dbReference type="ARBA" id="ARBA00023015"/>
    </source>
</evidence>
<evidence type="ECO:0000256" key="5">
    <source>
        <dbReference type="SAM" id="Coils"/>
    </source>
</evidence>
<dbReference type="InterPro" id="IPR045012">
    <property type="entry name" value="NLP"/>
</dbReference>
<dbReference type="Proteomes" id="UP000222542">
    <property type="component" value="Unassembled WGS sequence"/>
</dbReference>
<evidence type="ECO:0000256" key="4">
    <source>
        <dbReference type="ARBA" id="ARBA00023242"/>
    </source>
</evidence>